<dbReference type="Gene3D" id="3.40.630.30">
    <property type="match status" value="1"/>
</dbReference>
<dbReference type="SUPFAM" id="SSF55729">
    <property type="entry name" value="Acyl-CoA N-acyltransferases (Nat)"/>
    <property type="match status" value="1"/>
</dbReference>
<dbReference type="InterPro" id="IPR016181">
    <property type="entry name" value="Acyl_CoA_acyltransferase"/>
</dbReference>
<comment type="caution">
    <text evidence="4">The sequence shown here is derived from an EMBL/GenBank/DDBJ whole genome shotgun (WGS) entry which is preliminary data.</text>
</comment>
<dbReference type="RefSeq" id="WP_253364327.1">
    <property type="nucleotide sequence ID" value="NZ_JALJXU010000003.1"/>
</dbReference>
<name>A0ABV2JKE4_9STRE</name>
<organism evidence="4 5">
    <name type="scientific">Streptococcus gallinaceus</name>
    <dbReference type="NCBI Taxonomy" id="165758"/>
    <lineage>
        <taxon>Bacteria</taxon>
        <taxon>Bacillati</taxon>
        <taxon>Bacillota</taxon>
        <taxon>Bacilli</taxon>
        <taxon>Lactobacillales</taxon>
        <taxon>Streptococcaceae</taxon>
        <taxon>Streptococcus</taxon>
    </lineage>
</organism>
<dbReference type="PANTHER" id="PTHR43072:SF23">
    <property type="entry name" value="UPF0039 PROTEIN C11D3.02C"/>
    <property type="match status" value="1"/>
</dbReference>
<evidence type="ECO:0000313" key="5">
    <source>
        <dbReference type="Proteomes" id="UP001549055"/>
    </source>
</evidence>
<evidence type="ECO:0000259" key="3">
    <source>
        <dbReference type="PROSITE" id="PS51186"/>
    </source>
</evidence>
<dbReference type="InterPro" id="IPR000182">
    <property type="entry name" value="GNAT_dom"/>
</dbReference>
<keyword evidence="1 4" id="KW-0808">Transferase</keyword>
<keyword evidence="5" id="KW-1185">Reference proteome</keyword>
<protein>
    <submittedName>
        <fullName evidence="4">Phosphinothricin acetyltransferase</fullName>
        <ecNumber evidence="4">2.3.1.183</ecNumber>
    </submittedName>
</protein>
<accession>A0ABV2JKE4</accession>
<dbReference type="GO" id="GO:0102971">
    <property type="term" value="F:phosphinothricin N-acetyltransferase activity"/>
    <property type="evidence" value="ECO:0007669"/>
    <property type="project" value="UniProtKB-EC"/>
</dbReference>
<feature type="domain" description="N-acetyltransferase" evidence="3">
    <location>
        <begin position="1"/>
        <end position="162"/>
    </location>
</feature>
<evidence type="ECO:0000313" key="4">
    <source>
        <dbReference type="EMBL" id="MET3644372.1"/>
    </source>
</evidence>
<dbReference type="EMBL" id="JBEPMK010000003">
    <property type="protein sequence ID" value="MET3644372.1"/>
    <property type="molecule type" value="Genomic_DNA"/>
</dbReference>
<dbReference type="Proteomes" id="UP001549055">
    <property type="component" value="Unassembled WGS sequence"/>
</dbReference>
<dbReference type="PANTHER" id="PTHR43072">
    <property type="entry name" value="N-ACETYLTRANSFERASE"/>
    <property type="match status" value="1"/>
</dbReference>
<evidence type="ECO:0000256" key="1">
    <source>
        <dbReference type="ARBA" id="ARBA00022679"/>
    </source>
</evidence>
<keyword evidence="2 4" id="KW-0012">Acyltransferase</keyword>
<sequence length="182" mass="20594">MEIRAAQLADAAQLLEIYSPYVTETAITFETEVPTVSEFEKRILETQEKHPYLVAEENGRILGYAYAHPYYGRAAYAWTVELSIYVDQAARAKGVGSALYNALEEALAEQGVLNFLACISFPNEPSIAFHQKRGYEQVAHFKHVGYKLGEWRDIVWLQKSLGCPKEPLQLVALKTKCENSKY</sequence>
<dbReference type="CDD" id="cd04301">
    <property type="entry name" value="NAT_SF"/>
    <property type="match status" value="1"/>
</dbReference>
<dbReference type="PROSITE" id="PS51186">
    <property type="entry name" value="GNAT"/>
    <property type="match status" value="1"/>
</dbReference>
<evidence type="ECO:0000256" key="2">
    <source>
        <dbReference type="ARBA" id="ARBA00023315"/>
    </source>
</evidence>
<dbReference type="EC" id="2.3.1.183" evidence="4"/>
<dbReference type="Pfam" id="PF13420">
    <property type="entry name" value="Acetyltransf_4"/>
    <property type="match status" value="1"/>
</dbReference>
<proteinExistence type="predicted"/>
<reference evidence="4 5" key="1">
    <citation type="submission" date="2024-06" db="EMBL/GenBank/DDBJ databases">
        <title>Genomic Encyclopedia of Type Strains, Phase IV (KMG-IV): sequencing the most valuable type-strain genomes for metagenomic binning, comparative biology and taxonomic classification.</title>
        <authorList>
            <person name="Goeker M."/>
        </authorList>
    </citation>
    <scope>NUCLEOTIDE SEQUENCE [LARGE SCALE GENOMIC DNA]</scope>
    <source>
        <strain evidence="4 5">DSM 15349</strain>
    </source>
</reference>
<gene>
    <name evidence="4" type="ORF">ABID27_000996</name>
</gene>